<dbReference type="AlphaFoldDB" id="A0A178ME90"/>
<evidence type="ECO:0000313" key="1">
    <source>
        <dbReference type="EMBL" id="OAN46863.1"/>
    </source>
</evidence>
<gene>
    <name evidence="1" type="ORF">A6A04_20550</name>
</gene>
<dbReference type="Proteomes" id="UP000078428">
    <property type="component" value="Unassembled WGS sequence"/>
</dbReference>
<sequence>MTEIGENNLFHFLAGSPAFTRFRFWRICPEGSRHRFASASSEVTVTVEKHAEGKAEVDAVMKERHRAGVIDWWSEAGDVTCRLREGKLLGGGREVIHWTFRYGGPLS</sequence>
<proteinExistence type="predicted"/>
<name>A0A178ME90_9PROT</name>
<accession>A0A178ME90</accession>
<keyword evidence="2" id="KW-1185">Reference proteome</keyword>
<evidence type="ECO:0000313" key="2">
    <source>
        <dbReference type="Proteomes" id="UP000078428"/>
    </source>
</evidence>
<organism evidence="1 2">
    <name type="scientific">Paramagnetospirillum marisnigri</name>
    <dbReference type="NCBI Taxonomy" id="1285242"/>
    <lineage>
        <taxon>Bacteria</taxon>
        <taxon>Pseudomonadati</taxon>
        <taxon>Pseudomonadota</taxon>
        <taxon>Alphaproteobacteria</taxon>
        <taxon>Rhodospirillales</taxon>
        <taxon>Magnetospirillaceae</taxon>
        <taxon>Paramagnetospirillum</taxon>
    </lineage>
</organism>
<comment type="caution">
    <text evidence="1">The sequence shown here is derived from an EMBL/GenBank/DDBJ whole genome shotgun (WGS) entry which is preliminary data.</text>
</comment>
<reference evidence="1 2" key="1">
    <citation type="submission" date="2016-04" db="EMBL/GenBank/DDBJ databases">
        <title>Draft genome sequence of freshwater magnetotactic bacteria Magnetospirillum marisnigri SP-1 and Magnetospirillum moscoviense BB-1.</title>
        <authorList>
            <person name="Koziaeva V."/>
            <person name="Dziuba M.V."/>
            <person name="Ivanov T.M."/>
            <person name="Kuznetsov B."/>
            <person name="Grouzdev D.S."/>
        </authorList>
    </citation>
    <scope>NUCLEOTIDE SEQUENCE [LARGE SCALE GENOMIC DNA]</scope>
    <source>
        <strain evidence="1 2">SP-1</strain>
    </source>
</reference>
<dbReference type="RefSeq" id="WP_068494655.1">
    <property type="nucleotide sequence ID" value="NZ_LWQT01000087.1"/>
</dbReference>
<dbReference type="EMBL" id="LWQT01000087">
    <property type="protein sequence ID" value="OAN46863.1"/>
    <property type="molecule type" value="Genomic_DNA"/>
</dbReference>
<protein>
    <submittedName>
        <fullName evidence="1">Uncharacterized protein</fullName>
    </submittedName>
</protein>